<keyword evidence="5" id="KW-1185">Reference proteome</keyword>
<dbReference type="Proteomes" id="UP000222788">
    <property type="component" value="Unassembled WGS sequence"/>
</dbReference>
<dbReference type="AlphaFoldDB" id="A0A2C5XAV4"/>
<feature type="compositionally biased region" description="Low complexity" evidence="2">
    <location>
        <begin position="19"/>
        <end position="37"/>
    </location>
</feature>
<comment type="caution">
    <text evidence="4">The sequence shown here is derived from an EMBL/GenBank/DDBJ whole genome shotgun (WGS) entry which is preliminary data.</text>
</comment>
<name>A0A2C5XAV4_9PEZI</name>
<evidence type="ECO:0000313" key="4">
    <source>
        <dbReference type="EMBL" id="PHH54456.1"/>
    </source>
</evidence>
<dbReference type="PROSITE" id="PS50157">
    <property type="entry name" value="ZINC_FINGER_C2H2_2"/>
    <property type="match status" value="1"/>
</dbReference>
<feature type="region of interest" description="Disordered" evidence="2">
    <location>
        <begin position="277"/>
        <end position="331"/>
    </location>
</feature>
<sequence length="518" mass="55455">MASSDEMHQSSRPFAQAQTSTLSTMPVTTTMPSSTPTFASVSEPASMPASASGLAPAPTPITGLLLRPAHTRTPSHTYTPLAISPMNSNNRINRRKSVSSVTHSTVAAVASALESSPLALPGPSSKRYMATAPMPLSSSMGCVNSGSSMSPPSAQNFATSVPRVKKESIELGEDRMSQTPLSHGSLSPPAPDTSLEEQSRLRRASDGQPLVREGGKRFNRVELRCETCGKSYKHSSCLTKHLWEHTPEWSYTSKLLISKHQQVQLLEAASVLVAMNHNDPKSDSMSESLSDSTSGFHSESDSVSTADSVLNRHERTSSTETTPPPMEGLGLKLNSHQFSAKRYSTGGISKAYKLGNHKPSTSILQGIASSGPNGSSSNHGRKRSEDIRPTSSGRSSTGKVDRELAAAVELLSCSFTSNNAKSPSTTTLAPPVPALPIQYLEQSTSFASSGFLRSFPSRQPESFTRGESFIRGSKSLRSDDVDMNDSSNESVLGDFDDDDVRRARNDEDDDGVFGHMEE</sequence>
<feature type="compositionally biased region" description="Low complexity" evidence="2">
    <location>
        <begin position="285"/>
        <end position="294"/>
    </location>
</feature>
<evidence type="ECO:0000313" key="5">
    <source>
        <dbReference type="Proteomes" id="UP000222788"/>
    </source>
</evidence>
<organism evidence="4 5">
    <name type="scientific">Ceratocystis fimbriata CBS 114723</name>
    <dbReference type="NCBI Taxonomy" id="1035309"/>
    <lineage>
        <taxon>Eukaryota</taxon>
        <taxon>Fungi</taxon>
        <taxon>Dikarya</taxon>
        <taxon>Ascomycota</taxon>
        <taxon>Pezizomycotina</taxon>
        <taxon>Sordariomycetes</taxon>
        <taxon>Hypocreomycetidae</taxon>
        <taxon>Microascales</taxon>
        <taxon>Ceratocystidaceae</taxon>
        <taxon>Ceratocystis</taxon>
    </lineage>
</organism>
<dbReference type="EMBL" id="APWK03000026">
    <property type="protein sequence ID" value="PHH54456.1"/>
    <property type="molecule type" value="Genomic_DNA"/>
</dbReference>
<feature type="compositionally biased region" description="Polar residues" evidence="2">
    <location>
        <begin position="295"/>
        <end position="308"/>
    </location>
</feature>
<dbReference type="PROSITE" id="PS00028">
    <property type="entry name" value="ZINC_FINGER_C2H2_1"/>
    <property type="match status" value="1"/>
</dbReference>
<feature type="region of interest" description="Disordered" evidence="2">
    <location>
        <begin position="175"/>
        <end position="213"/>
    </location>
</feature>
<keyword evidence="1" id="KW-0479">Metal-binding</keyword>
<dbReference type="GO" id="GO:0008270">
    <property type="term" value="F:zinc ion binding"/>
    <property type="evidence" value="ECO:0007669"/>
    <property type="project" value="UniProtKB-KW"/>
</dbReference>
<keyword evidence="1" id="KW-0863">Zinc-finger</keyword>
<dbReference type="SUPFAM" id="SSF57667">
    <property type="entry name" value="beta-beta-alpha zinc fingers"/>
    <property type="match status" value="1"/>
</dbReference>
<dbReference type="InterPro" id="IPR036236">
    <property type="entry name" value="Znf_C2H2_sf"/>
</dbReference>
<feature type="region of interest" description="Disordered" evidence="2">
    <location>
        <begin position="457"/>
        <end position="518"/>
    </location>
</feature>
<reference evidence="4 5" key="1">
    <citation type="journal article" date="2013" name="Fungal Biol.">
        <title>Analysis of microsatellite markers in the genome of the plant pathogen Ceratocystis fimbriata.</title>
        <authorList>
            <person name="Simpson M.C."/>
            <person name="Wilken P.M."/>
            <person name="Coetzee M.P."/>
            <person name="Wingfield M.J."/>
            <person name="Wingfield B.D."/>
        </authorList>
    </citation>
    <scope>NUCLEOTIDE SEQUENCE [LARGE SCALE GENOMIC DNA]</scope>
    <source>
        <strain evidence="4 5">CBS 114723</strain>
    </source>
</reference>
<protein>
    <recommendedName>
        <fullName evidence="3">C2H2-type domain-containing protein</fullName>
    </recommendedName>
</protein>
<feature type="compositionally biased region" description="Low complexity" evidence="2">
    <location>
        <begin position="369"/>
        <end position="378"/>
    </location>
</feature>
<dbReference type="InterPro" id="IPR013087">
    <property type="entry name" value="Znf_C2H2_type"/>
</dbReference>
<evidence type="ECO:0000259" key="3">
    <source>
        <dbReference type="PROSITE" id="PS50157"/>
    </source>
</evidence>
<gene>
    <name evidence="4" type="ORF">CFIMG_003043RA</name>
</gene>
<feature type="region of interest" description="Disordered" evidence="2">
    <location>
        <begin position="362"/>
        <end position="400"/>
    </location>
</feature>
<accession>A0A2C5XAV4</accession>
<evidence type="ECO:0000256" key="1">
    <source>
        <dbReference type="PROSITE-ProRule" id="PRU00042"/>
    </source>
</evidence>
<keyword evidence="1" id="KW-0862">Zinc</keyword>
<feature type="compositionally biased region" description="Polar residues" evidence="2">
    <location>
        <begin position="389"/>
        <end position="398"/>
    </location>
</feature>
<dbReference type="OrthoDB" id="2152896at2759"/>
<feature type="domain" description="C2H2-type" evidence="3">
    <location>
        <begin position="223"/>
        <end position="250"/>
    </location>
</feature>
<evidence type="ECO:0000256" key="2">
    <source>
        <dbReference type="SAM" id="MobiDB-lite"/>
    </source>
</evidence>
<feature type="region of interest" description="Disordered" evidence="2">
    <location>
        <begin position="1"/>
        <end position="54"/>
    </location>
</feature>
<proteinExistence type="predicted"/>
<reference evidence="4 5" key="2">
    <citation type="journal article" date="2013" name="IMA Fungus">
        <title>IMA Genome-F 1: Ceratocystis fimbriata: Draft nuclear genome sequence for the plant pathogen, Ceratocystis fimbriata.</title>
        <authorList>
            <person name="Wilken P.M."/>
            <person name="Steenkamp E.T."/>
            <person name="Wingfield M.J."/>
            <person name="de Beer Z.W."/>
            <person name="Wingfield B.D."/>
        </authorList>
    </citation>
    <scope>NUCLEOTIDE SEQUENCE [LARGE SCALE GENOMIC DNA]</scope>
    <source>
        <strain evidence="4 5">CBS 114723</strain>
    </source>
</reference>